<dbReference type="InterPro" id="IPR052580">
    <property type="entry name" value="Lipid_Hydrolase"/>
</dbReference>
<dbReference type="PROSITE" id="PS00018">
    <property type="entry name" value="EF_HAND_1"/>
    <property type="match status" value="1"/>
</dbReference>
<organism evidence="3 4">
    <name type="scientific">Tegillarca granosa</name>
    <name type="common">Malaysian cockle</name>
    <name type="synonym">Anadara granosa</name>
    <dbReference type="NCBI Taxonomy" id="220873"/>
    <lineage>
        <taxon>Eukaryota</taxon>
        <taxon>Metazoa</taxon>
        <taxon>Spiralia</taxon>
        <taxon>Lophotrochozoa</taxon>
        <taxon>Mollusca</taxon>
        <taxon>Bivalvia</taxon>
        <taxon>Autobranchia</taxon>
        <taxon>Pteriomorphia</taxon>
        <taxon>Arcoida</taxon>
        <taxon>Arcoidea</taxon>
        <taxon>Arcidae</taxon>
        <taxon>Tegillarca</taxon>
    </lineage>
</organism>
<keyword evidence="1" id="KW-0106">Calcium</keyword>
<dbReference type="Gene3D" id="1.10.238.10">
    <property type="entry name" value="EF-hand"/>
    <property type="match status" value="1"/>
</dbReference>
<dbReference type="PANTHER" id="PTHR46394">
    <property type="entry name" value="ANNEXIN"/>
    <property type="match status" value="1"/>
</dbReference>
<feature type="domain" description="EF-hand" evidence="2">
    <location>
        <begin position="191"/>
        <end position="220"/>
    </location>
</feature>
<reference evidence="3 4" key="1">
    <citation type="submission" date="2022-12" db="EMBL/GenBank/DDBJ databases">
        <title>Chromosome-level genome of Tegillarca granosa.</title>
        <authorList>
            <person name="Kim J."/>
        </authorList>
    </citation>
    <scope>NUCLEOTIDE SEQUENCE [LARGE SCALE GENOMIC DNA]</scope>
    <source>
        <strain evidence="3">Teg-2019</strain>
        <tissue evidence="3">Adductor muscle</tissue>
    </source>
</reference>
<dbReference type="InterPro" id="IPR011992">
    <property type="entry name" value="EF-hand-dom_pair"/>
</dbReference>
<evidence type="ECO:0000313" key="3">
    <source>
        <dbReference type="EMBL" id="KAJ8314244.1"/>
    </source>
</evidence>
<protein>
    <recommendedName>
        <fullName evidence="2">EF-hand domain-containing protein</fullName>
    </recommendedName>
</protein>
<dbReference type="SMART" id="SM00054">
    <property type="entry name" value="EFh"/>
    <property type="match status" value="2"/>
</dbReference>
<dbReference type="InterPro" id="IPR002048">
    <property type="entry name" value="EF_hand_dom"/>
</dbReference>
<dbReference type="SUPFAM" id="SSF47473">
    <property type="entry name" value="EF-hand"/>
    <property type="match status" value="1"/>
</dbReference>
<gene>
    <name evidence="3" type="ORF">KUTeg_008805</name>
</gene>
<sequence>MYKKTGMELCIVVTNLNHMAEEYCHPKTTPDLIVRLAARMSMSIPGWWLSLKPGESFIEKLQPLDALPALLEKENRFGTYNEKTLGFLLYADSERDIYRSVLEKRVGVQLPDKEVDSKLYREKQEKKNEQQKARREHRTITIALDAFLKVLKKHNLDRNDVIDRKELKAALQDEEFSEKYRYLLFGDVTDEEAFNVLDIDGNGKIQYHELMNFVENSGVKIRQRFLGYHRKDINGLFSFLDTLQTTVLTNVKRVFVGEDDLKRTVGINTGHVGTSDFQLEKVDREFVVQQGRNSTYAFLQYYVAENEDRAILK</sequence>
<evidence type="ECO:0000256" key="1">
    <source>
        <dbReference type="ARBA" id="ARBA00022837"/>
    </source>
</evidence>
<dbReference type="PROSITE" id="PS50222">
    <property type="entry name" value="EF_HAND_2"/>
    <property type="match status" value="1"/>
</dbReference>
<evidence type="ECO:0000313" key="4">
    <source>
        <dbReference type="Proteomes" id="UP001217089"/>
    </source>
</evidence>
<dbReference type="InterPro" id="IPR018247">
    <property type="entry name" value="EF_Hand_1_Ca_BS"/>
</dbReference>
<keyword evidence="4" id="KW-1185">Reference proteome</keyword>
<comment type="caution">
    <text evidence="3">The sequence shown here is derived from an EMBL/GenBank/DDBJ whole genome shotgun (WGS) entry which is preliminary data.</text>
</comment>
<accession>A0ABQ9FA47</accession>
<dbReference type="EMBL" id="JARBDR010000342">
    <property type="protein sequence ID" value="KAJ8314244.1"/>
    <property type="molecule type" value="Genomic_DNA"/>
</dbReference>
<evidence type="ECO:0000259" key="2">
    <source>
        <dbReference type="PROSITE" id="PS50222"/>
    </source>
</evidence>
<name>A0ABQ9FA47_TEGGR</name>
<dbReference type="Gene3D" id="3.40.1090.10">
    <property type="entry name" value="Cytosolic phospholipase A2 catalytic domain"/>
    <property type="match status" value="1"/>
</dbReference>
<dbReference type="Proteomes" id="UP001217089">
    <property type="component" value="Unassembled WGS sequence"/>
</dbReference>
<proteinExistence type="predicted"/>
<dbReference type="PANTHER" id="PTHR46394:SF1">
    <property type="entry name" value="PNPLA DOMAIN-CONTAINING PROTEIN"/>
    <property type="match status" value="1"/>
</dbReference>